<evidence type="ECO:0008006" key="4">
    <source>
        <dbReference type="Google" id="ProtNLM"/>
    </source>
</evidence>
<gene>
    <name evidence="2" type="ORF">GCM10022229_15590</name>
</gene>
<evidence type="ECO:0000256" key="1">
    <source>
        <dbReference type="SAM" id="MobiDB-lite"/>
    </source>
</evidence>
<organism evidence="2 3">
    <name type="scientific">Luteimonas lutimaris</name>
    <dbReference type="NCBI Taxonomy" id="698645"/>
    <lineage>
        <taxon>Bacteria</taxon>
        <taxon>Pseudomonadati</taxon>
        <taxon>Pseudomonadota</taxon>
        <taxon>Gammaproteobacteria</taxon>
        <taxon>Lysobacterales</taxon>
        <taxon>Lysobacteraceae</taxon>
        <taxon>Luteimonas</taxon>
    </lineage>
</organism>
<dbReference type="EMBL" id="BAAAZU010000006">
    <property type="protein sequence ID" value="GAA3922643.1"/>
    <property type="molecule type" value="Genomic_DNA"/>
</dbReference>
<comment type="caution">
    <text evidence="2">The sequence shown here is derived from an EMBL/GenBank/DDBJ whole genome shotgun (WGS) entry which is preliminary data.</text>
</comment>
<accession>A0ABP7MJQ1</accession>
<evidence type="ECO:0000313" key="2">
    <source>
        <dbReference type="EMBL" id="GAA3922643.1"/>
    </source>
</evidence>
<evidence type="ECO:0000313" key="3">
    <source>
        <dbReference type="Proteomes" id="UP001501727"/>
    </source>
</evidence>
<protein>
    <recommendedName>
        <fullName evidence="4">Preprotein translocase subunit SecA</fullName>
    </recommendedName>
</protein>
<keyword evidence="3" id="KW-1185">Reference proteome</keyword>
<sequence>MDPIAIEDLALLEVLQRVDQCLPLESGDTKIHQRLIDSGLVTVGTDPLQLTSAGIELCKSLQHRVAADAQAAKIVEQRQSGDAAVEGNVSGSADLPMNGVDPDSR</sequence>
<dbReference type="Proteomes" id="UP001501727">
    <property type="component" value="Unassembled WGS sequence"/>
</dbReference>
<feature type="region of interest" description="Disordered" evidence="1">
    <location>
        <begin position="80"/>
        <end position="105"/>
    </location>
</feature>
<name>A0ABP7MJQ1_9GAMM</name>
<proteinExistence type="predicted"/>
<reference evidence="3" key="1">
    <citation type="journal article" date="2019" name="Int. J. Syst. Evol. Microbiol.">
        <title>The Global Catalogue of Microorganisms (GCM) 10K type strain sequencing project: providing services to taxonomists for standard genome sequencing and annotation.</title>
        <authorList>
            <consortium name="The Broad Institute Genomics Platform"/>
            <consortium name="The Broad Institute Genome Sequencing Center for Infectious Disease"/>
            <person name="Wu L."/>
            <person name="Ma J."/>
        </authorList>
    </citation>
    <scope>NUCLEOTIDE SEQUENCE [LARGE SCALE GENOMIC DNA]</scope>
    <source>
        <strain evidence="3">JCM 16916</strain>
    </source>
</reference>
<dbReference type="RefSeq" id="WP_344759401.1">
    <property type="nucleotide sequence ID" value="NZ_BAAAZU010000006.1"/>
</dbReference>